<dbReference type="CDD" id="cd03784">
    <property type="entry name" value="GT1_Gtf-like"/>
    <property type="match status" value="1"/>
</dbReference>
<dbReference type="GO" id="GO:0008194">
    <property type="term" value="F:UDP-glycosyltransferase activity"/>
    <property type="evidence" value="ECO:0007669"/>
    <property type="project" value="InterPro"/>
</dbReference>
<proteinExistence type="predicted"/>
<evidence type="ECO:0000313" key="3">
    <source>
        <dbReference type="EMBL" id="SOR26846.1"/>
    </source>
</evidence>
<feature type="domain" description="Glycosyltransferase family 28 N-terminal" evidence="1">
    <location>
        <begin position="3"/>
        <end position="131"/>
    </location>
</feature>
<sequence length="416" mass="45903">MNIVLSVLGTYGDVLPFLAIGRQLAQRGHDVSLYAPEPFRQPALRSGLGFDAMCTEAEYDEALSSPNLWHPRRGLAPLFDMMASLAGRTMQWLLDRTSENSCLVIASPNAFGARLAQDKGGVPVITIHVTPFLIESRNAAPWLPGVPLQGLMPSRLRHWLGRGADRVLIDPVSLPPLNDLRVSLGLSPVKRLRYWWNSPLRIILMCPPWYVPPQPDWPRQLIQVGFPMADRLGDVGELTPTLEAYLDAGPAPLVFTYGSGMRQGAQFFRVAVEICRRMRRRGILLAHEAEQVPDSFPADVIHVRYAPLSLLLPRSAALIHHGGIGTVAQALAAGVPQMVVPVAFNHFDDAQRLSRLGLGAVLRRQAFRPRHACREIERMLASPVMIDARTIARRRMTADDGVASACDEIERVAGTL</sequence>
<keyword evidence="3" id="KW-0808">Transferase</keyword>
<dbReference type="Gene3D" id="3.40.50.2000">
    <property type="entry name" value="Glycogen Phosphorylase B"/>
    <property type="match status" value="2"/>
</dbReference>
<dbReference type="SUPFAM" id="SSF53756">
    <property type="entry name" value="UDP-Glycosyltransferase/glycogen phosphorylase"/>
    <property type="match status" value="1"/>
</dbReference>
<dbReference type="Pfam" id="PF03033">
    <property type="entry name" value="Glyco_transf_28"/>
    <property type="match status" value="1"/>
</dbReference>
<name>A0A2N9AHL2_METEX</name>
<evidence type="ECO:0000259" key="1">
    <source>
        <dbReference type="Pfam" id="PF03033"/>
    </source>
</evidence>
<gene>
    <name evidence="3" type="ORF">TK0001_0244</name>
</gene>
<evidence type="ECO:0000313" key="4">
    <source>
        <dbReference type="Proteomes" id="UP000233769"/>
    </source>
</evidence>
<dbReference type="GO" id="GO:0033072">
    <property type="term" value="P:vancomycin biosynthetic process"/>
    <property type="evidence" value="ECO:0007669"/>
    <property type="project" value="UniProtKB-ARBA"/>
</dbReference>
<dbReference type="Proteomes" id="UP000233769">
    <property type="component" value="Chromosome tk0001"/>
</dbReference>
<dbReference type="EMBL" id="LT962688">
    <property type="protein sequence ID" value="SOR26846.1"/>
    <property type="molecule type" value="Genomic_DNA"/>
</dbReference>
<dbReference type="GO" id="GO:0016758">
    <property type="term" value="F:hexosyltransferase activity"/>
    <property type="evidence" value="ECO:0007669"/>
    <property type="project" value="InterPro"/>
</dbReference>
<dbReference type="PANTHER" id="PTHR48050:SF13">
    <property type="entry name" value="STEROL 3-BETA-GLUCOSYLTRANSFERASE UGT80A2"/>
    <property type="match status" value="1"/>
</dbReference>
<dbReference type="InterPro" id="IPR050426">
    <property type="entry name" value="Glycosyltransferase_28"/>
</dbReference>
<reference evidence="4" key="1">
    <citation type="submission" date="2017-10" db="EMBL/GenBank/DDBJ databases">
        <authorList>
            <person name="Regsiter A."/>
            <person name="William W."/>
        </authorList>
    </citation>
    <scope>NUCLEOTIDE SEQUENCE [LARGE SCALE GENOMIC DNA]</scope>
</reference>
<dbReference type="AlphaFoldDB" id="A0A2N9AHL2"/>
<dbReference type="Pfam" id="PF06722">
    <property type="entry name" value="EryCIII-like_C"/>
    <property type="match status" value="1"/>
</dbReference>
<accession>A0A2N9AHL2</accession>
<feature type="domain" description="Erythromycin biosynthesis protein CIII-like C-terminal" evidence="2">
    <location>
        <begin position="290"/>
        <end position="388"/>
    </location>
</feature>
<dbReference type="InterPro" id="IPR010610">
    <property type="entry name" value="EryCIII-like_C"/>
</dbReference>
<protein>
    <submittedName>
        <fullName evidence="3">Glycosyl transferase family 28</fullName>
    </submittedName>
</protein>
<evidence type="ECO:0000259" key="2">
    <source>
        <dbReference type="Pfam" id="PF06722"/>
    </source>
</evidence>
<dbReference type="InterPro" id="IPR002213">
    <property type="entry name" value="UDP_glucos_trans"/>
</dbReference>
<organism evidence="3 4">
    <name type="scientific">Methylorubrum extorquens</name>
    <name type="common">Methylobacterium dichloromethanicum</name>
    <name type="synonym">Methylobacterium extorquens</name>
    <dbReference type="NCBI Taxonomy" id="408"/>
    <lineage>
        <taxon>Bacteria</taxon>
        <taxon>Pseudomonadati</taxon>
        <taxon>Pseudomonadota</taxon>
        <taxon>Alphaproteobacteria</taxon>
        <taxon>Hyphomicrobiales</taxon>
        <taxon>Methylobacteriaceae</taxon>
        <taxon>Methylorubrum</taxon>
    </lineage>
</organism>
<dbReference type="PANTHER" id="PTHR48050">
    <property type="entry name" value="STEROL 3-BETA-GLUCOSYLTRANSFERASE"/>
    <property type="match status" value="1"/>
</dbReference>
<dbReference type="GO" id="GO:0005975">
    <property type="term" value="P:carbohydrate metabolic process"/>
    <property type="evidence" value="ECO:0007669"/>
    <property type="project" value="InterPro"/>
</dbReference>
<dbReference type="InterPro" id="IPR004276">
    <property type="entry name" value="GlycoTrans_28_N"/>
</dbReference>